<dbReference type="KEGG" id="acad:UA74_16195"/>
<accession>A0AAC9LEJ1</accession>
<evidence type="ECO:0000313" key="3">
    <source>
        <dbReference type="Proteomes" id="UP000185511"/>
    </source>
</evidence>
<gene>
    <name evidence="2" type="ORF">UA74_16195</name>
</gene>
<protein>
    <submittedName>
        <fullName evidence="2">Uncharacterized protein</fullName>
    </submittedName>
</protein>
<keyword evidence="3" id="KW-1185">Reference proteome</keyword>
<dbReference type="Proteomes" id="UP000185511">
    <property type="component" value="Chromosome"/>
</dbReference>
<name>A0AAC9LEJ1_9PSEU</name>
<dbReference type="EMBL" id="CP016076">
    <property type="protein sequence ID" value="APU15287.1"/>
    <property type="molecule type" value="Genomic_DNA"/>
</dbReference>
<organism evidence="2 3">
    <name type="scientific">Actinoalloteichus fjordicus</name>
    <dbReference type="NCBI Taxonomy" id="1612552"/>
    <lineage>
        <taxon>Bacteria</taxon>
        <taxon>Bacillati</taxon>
        <taxon>Actinomycetota</taxon>
        <taxon>Actinomycetes</taxon>
        <taxon>Pseudonocardiales</taxon>
        <taxon>Pseudonocardiaceae</taxon>
        <taxon>Actinoalloteichus</taxon>
    </lineage>
</organism>
<feature type="region of interest" description="Disordered" evidence="1">
    <location>
        <begin position="1"/>
        <end position="20"/>
    </location>
</feature>
<dbReference type="AlphaFoldDB" id="A0AAC9LEJ1"/>
<dbReference type="RefSeq" id="WP_075741029.1">
    <property type="nucleotide sequence ID" value="NZ_CP016076.1"/>
</dbReference>
<evidence type="ECO:0000313" key="2">
    <source>
        <dbReference type="EMBL" id="APU15287.1"/>
    </source>
</evidence>
<feature type="compositionally biased region" description="Low complexity" evidence="1">
    <location>
        <begin position="1"/>
        <end position="14"/>
    </location>
</feature>
<reference evidence="3" key="1">
    <citation type="submission" date="2016-06" db="EMBL/GenBank/DDBJ databases">
        <title>Complete genome sequence of Actinoalloteichus fjordicus DSM 46855 (=ADI127-17), type strain of the new species Actinoalloteichus fjordicus.</title>
        <authorList>
            <person name="Ruckert C."/>
            <person name="Nouioui I."/>
            <person name="Willmese J."/>
            <person name="van Wezel G."/>
            <person name="Klenk H.-P."/>
            <person name="Kalinowski J."/>
            <person name="Zotchev S.B."/>
        </authorList>
    </citation>
    <scope>NUCLEOTIDE SEQUENCE [LARGE SCALE GENOMIC DNA]</scope>
    <source>
        <strain evidence="3">ADI127-7</strain>
    </source>
</reference>
<sequence length="159" mass="17418">MTTTPTPTPTATTDEPTRNPRLVTLIDTEADVPPSPPPMGMPADAEGLLITCVDVDTTSTNLTVEPILFEAHWLHTLRPARDVEGDVVIRVHTTASDTHVDIELLVAYQGRWEQAGVWNGLDTTWPVYVARTVSLIMRLDGDAARPMPRSTRPGHTDTN</sequence>
<evidence type="ECO:0000256" key="1">
    <source>
        <dbReference type="SAM" id="MobiDB-lite"/>
    </source>
</evidence>
<proteinExistence type="predicted"/>